<evidence type="ECO:0000256" key="3">
    <source>
        <dbReference type="ARBA" id="ARBA00022692"/>
    </source>
</evidence>
<proteinExistence type="predicted"/>
<dbReference type="GO" id="GO:0006629">
    <property type="term" value="P:lipid metabolic process"/>
    <property type="evidence" value="ECO:0007669"/>
    <property type="project" value="UniProtKB-KW"/>
</dbReference>
<accession>A0A388L181</accession>
<evidence type="ECO:0000256" key="8">
    <source>
        <dbReference type="ARBA" id="ARBA00023128"/>
    </source>
</evidence>
<evidence type="ECO:0000256" key="19">
    <source>
        <dbReference type="ARBA" id="ARBA00075145"/>
    </source>
</evidence>
<dbReference type="OMA" id="ACQHLGW"/>
<evidence type="ECO:0000256" key="2">
    <source>
        <dbReference type="ARBA" id="ARBA00022679"/>
    </source>
</evidence>
<comment type="pathway">
    <text evidence="13">Lipid metabolism; leukotriene C4 biosynthesis.</text>
</comment>
<keyword evidence="12" id="KW-0449">Lipoprotein</keyword>
<keyword evidence="2" id="KW-0808">Transferase</keyword>
<dbReference type="GO" id="GO:0004464">
    <property type="term" value="F:leukotriene-C4 synthase activity"/>
    <property type="evidence" value="ECO:0007669"/>
    <property type="project" value="UniProtKB-EC"/>
</dbReference>
<feature type="transmembrane region" description="Helical" evidence="21">
    <location>
        <begin position="127"/>
        <end position="146"/>
    </location>
</feature>
<dbReference type="PANTHER" id="PTHR10250:SF26">
    <property type="entry name" value="GLUTATHIONE S-TRANSFERASE 3, MITOCHONDRIAL"/>
    <property type="match status" value="1"/>
</dbReference>
<evidence type="ECO:0000256" key="16">
    <source>
        <dbReference type="ARBA" id="ARBA00049298"/>
    </source>
</evidence>
<evidence type="ECO:0000256" key="11">
    <source>
        <dbReference type="ARBA" id="ARBA00023239"/>
    </source>
</evidence>
<dbReference type="AlphaFoldDB" id="A0A388L181"/>
<evidence type="ECO:0000256" key="1">
    <source>
        <dbReference type="ARBA" id="ARBA00004374"/>
    </source>
</evidence>
<keyword evidence="11" id="KW-0456">Lyase</keyword>
<reference evidence="22 23" key="1">
    <citation type="journal article" date="2018" name="Cell">
        <title>The Chara Genome: Secondary Complexity and Implications for Plant Terrestrialization.</title>
        <authorList>
            <person name="Nishiyama T."/>
            <person name="Sakayama H."/>
            <person name="Vries J.D."/>
            <person name="Buschmann H."/>
            <person name="Saint-Marcoux D."/>
            <person name="Ullrich K.K."/>
            <person name="Haas F.B."/>
            <person name="Vanderstraeten L."/>
            <person name="Becker D."/>
            <person name="Lang D."/>
            <person name="Vosolsobe S."/>
            <person name="Rombauts S."/>
            <person name="Wilhelmsson P.K.I."/>
            <person name="Janitza P."/>
            <person name="Kern R."/>
            <person name="Heyl A."/>
            <person name="Rumpler F."/>
            <person name="Villalobos L.I.A.C."/>
            <person name="Clay J.M."/>
            <person name="Skokan R."/>
            <person name="Toyoda A."/>
            <person name="Suzuki Y."/>
            <person name="Kagoshima H."/>
            <person name="Schijlen E."/>
            <person name="Tajeshwar N."/>
            <person name="Catarino B."/>
            <person name="Hetherington A.J."/>
            <person name="Saltykova A."/>
            <person name="Bonnot C."/>
            <person name="Breuninger H."/>
            <person name="Symeonidi A."/>
            <person name="Radhakrishnan G.V."/>
            <person name="Van Nieuwerburgh F."/>
            <person name="Deforce D."/>
            <person name="Chang C."/>
            <person name="Karol K.G."/>
            <person name="Hedrich R."/>
            <person name="Ulvskov P."/>
            <person name="Glockner G."/>
            <person name="Delwiche C.F."/>
            <person name="Petrasek J."/>
            <person name="Van de Peer Y."/>
            <person name="Friml J."/>
            <person name="Beilby M."/>
            <person name="Dolan L."/>
            <person name="Kohara Y."/>
            <person name="Sugano S."/>
            <person name="Fujiyama A."/>
            <person name="Delaux P.-M."/>
            <person name="Quint M."/>
            <person name="TheiBen G."/>
            <person name="Hagemann M."/>
            <person name="Harholt J."/>
            <person name="Dunand C."/>
            <person name="Zachgo S."/>
            <person name="Langdale J."/>
            <person name="Maumus F."/>
            <person name="Straeten D.V.D."/>
            <person name="Gould S.B."/>
            <person name="Rensing S.A."/>
        </authorList>
    </citation>
    <scope>NUCLEOTIDE SEQUENCE [LARGE SCALE GENOMIC DNA]</scope>
    <source>
        <strain evidence="22 23">S276</strain>
    </source>
</reference>
<dbReference type="FunFam" id="1.20.120.550:FF:000004">
    <property type="entry name" value="Microsomal glutathione S-transferase 3"/>
    <property type="match status" value="1"/>
</dbReference>
<dbReference type="Gene3D" id="1.20.120.550">
    <property type="entry name" value="Membrane associated eicosanoid/glutathione metabolism-like domain"/>
    <property type="match status" value="1"/>
</dbReference>
<dbReference type="STRING" id="69332.A0A388L181"/>
<evidence type="ECO:0000256" key="14">
    <source>
        <dbReference type="ARBA" id="ARBA00037916"/>
    </source>
</evidence>
<evidence type="ECO:0000256" key="17">
    <source>
        <dbReference type="ARBA" id="ARBA00051411"/>
    </source>
</evidence>
<dbReference type="GO" id="GO:0005635">
    <property type="term" value="C:nuclear envelope"/>
    <property type="evidence" value="ECO:0007669"/>
    <property type="project" value="TreeGrafter"/>
</dbReference>
<keyword evidence="10" id="KW-0564">Palmitate</keyword>
<sequence length="148" mass="16732">MDDIPTITLHSDFGYVILTVVFAVLAHQWMAMFKVMEARKEYNVPYPTLYADKHENKYADKFNCVQRGHQNSLESLPQFFVLLLLSGIQFPYVTALVGTIFVIGRILYFIGYSSGNPAGRLAGAPFYAFPFMALLGMCIHIAVRVLRT</sequence>
<organism evidence="22 23">
    <name type="scientific">Chara braunii</name>
    <name type="common">Braun's stonewort</name>
    <dbReference type="NCBI Taxonomy" id="69332"/>
    <lineage>
        <taxon>Eukaryota</taxon>
        <taxon>Viridiplantae</taxon>
        <taxon>Streptophyta</taxon>
        <taxon>Charophyceae</taxon>
        <taxon>Charales</taxon>
        <taxon>Characeae</taxon>
        <taxon>Chara</taxon>
    </lineage>
</organism>
<keyword evidence="4" id="KW-1000">Mitochondrion outer membrane</keyword>
<comment type="subcellular location">
    <subcellularLocation>
        <location evidence="1">Mitochondrion outer membrane</location>
        <topology evidence="1">Multi-pass membrane protein</topology>
    </subcellularLocation>
</comment>
<evidence type="ECO:0000256" key="18">
    <source>
        <dbReference type="ARBA" id="ARBA00069748"/>
    </source>
</evidence>
<gene>
    <name evidence="22" type="ORF">CBR_g21744</name>
</gene>
<dbReference type="GO" id="GO:0006691">
    <property type="term" value="P:leukotriene metabolic process"/>
    <property type="evidence" value="ECO:0007669"/>
    <property type="project" value="UniProtKB-ARBA"/>
</dbReference>
<dbReference type="InterPro" id="IPR050997">
    <property type="entry name" value="MAPEG"/>
</dbReference>
<evidence type="ECO:0000256" key="13">
    <source>
        <dbReference type="ARBA" id="ARBA00037884"/>
    </source>
</evidence>
<dbReference type="SUPFAM" id="SSF161084">
    <property type="entry name" value="MAPEG domain-like"/>
    <property type="match status" value="1"/>
</dbReference>
<dbReference type="Pfam" id="PF01124">
    <property type="entry name" value="MAPEG"/>
    <property type="match status" value="1"/>
</dbReference>
<evidence type="ECO:0000256" key="7">
    <source>
        <dbReference type="ARBA" id="ARBA00023098"/>
    </source>
</evidence>
<keyword evidence="23" id="KW-1185">Reference proteome</keyword>
<dbReference type="OrthoDB" id="410651at2759"/>
<evidence type="ECO:0000256" key="15">
    <source>
        <dbReference type="ARBA" id="ARBA00039056"/>
    </source>
</evidence>
<keyword evidence="6" id="KW-0560">Oxidoreductase</keyword>
<keyword evidence="5 21" id="KW-1133">Transmembrane helix</keyword>
<dbReference type="Gramene" id="GBG76084">
    <property type="protein sequence ID" value="GBG76084"/>
    <property type="gene ID" value="CBR_g21744"/>
</dbReference>
<evidence type="ECO:0000256" key="12">
    <source>
        <dbReference type="ARBA" id="ARBA00023288"/>
    </source>
</evidence>
<protein>
    <recommendedName>
        <fullName evidence="18">Glutathione S-transferase 3, mitochondrial</fullName>
        <ecNumber evidence="15">4.4.1.20</ecNumber>
    </recommendedName>
    <alternativeName>
        <fullName evidence="19">Glutathione peroxidase MGST3</fullName>
    </alternativeName>
    <alternativeName>
        <fullName evidence="20">LTC4 synthase MGST3</fullName>
    </alternativeName>
</protein>
<dbReference type="GO" id="GO:0005783">
    <property type="term" value="C:endoplasmic reticulum"/>
    <property type="evidence" value="ECO:0007669"/>
    <property type="project" value="TreeGrafter"/>
</dbReference>
<dbReference type="GO" id="GO:0004602">
    <property type="term" value="F:glutathione peroxidase activity"/>
    <property type="evidence" value="ECO:0007669"/>
    <property type="project" value="TreeGrafter"/>
</dbReference>
<feature type="transmembrane region" description="Helical" evidence="21">
    <location>
        <begin position="13"/>
        <end position="33"/>
    </location>
</feature>
<evidence type="ECO:0000313" key="22">
    <source>
        <dbReference type="EMBL" id="GBG76084.1"/>
    </source>
</evidence>
<evidence type="ECO:0000313" key="23">
    <source>
        <dbReference type="Proteomes" id="UP000265515"/>
    </source>
</evidence>
<keyword evidence="9 21" id="KW-0472">Membrane</keyword>
<evidence type="ECO:0000256" key="9">
    <source>
        <dbReference type="ARBA" id="ARBA00023136"/>
    </source>
</evidence>
<keyword evidence="8" id="KW-0496">Mitochondrion</keyword>
<dbReference type="EMBL" id="BFEA01000237">
    <property type="protein sequence ID" value="GBG76084.1"/>
    <property type="molecule type" value="Genomic_DNA"/>
</dbReference>
<dbReference type="Proteomes" id="UP000265515">
    <property type="component" value="Unassembled WGS sequence"/>
</dbReference>
<evidence type="ECO:0000256" key="21">
    <source>
        <dbReference type="SAM" id="Phobius"/>
    </source>
</evidence>
<dbReference type="InterPro" id="IPR023352">
    <property type="entry name" value="MAPEG-like_dom_sf"/>
</dbReference>
<evidence type="ECO:0000256" key="5">
    <source>
        <dbReference type="ARBA" id="ARBA00022989"/>
    </source>
</evidence>
<dbReference type="PANTHER" id="PTHR10250">
    <property type="entry name" value="MICROSOMAL GLUTATHIONE S-TRANSFERASE"/>
    <property type="match status" value="1"/>
</dbReference>
<feature type="transmembrane region" description="Helical" evidence="21">
    <location>
        <begin position="79"/>
        <end position="107"/>
    </location>
</feature>
<dbReference type="GO" id="GO:0005741">
    <property type="term" value="C:mitochondrial outer membrane"/>
    <property type="evidence" value="ECO:0007669"/>
    <property type="project" value="UniProtKB-SubCell"/>
</dbReference>
<comment type="pathway">
    <text evidence="14">Lipid metabolism; arachidonate metabolism.</text>
</comment>
<comment type="caution">
    <text evidence="22">The sequence shown here is derived from an EMBL/GenBank/DDBJ whole genome shotgun (WGS) entry which is preliminary data.</text>
</comment>
<dbReference type="InterPro" id="IPR001129">
    <property type="entry name" value="Membr-assoc_MAPEG"/>
</dbReference>
<comment type="catalytic activity">
    <reaction evidence="17">
        <text>15-deoxy-Delta(12,14)-prostaglandin J2 + glutathione = 15-deoxy-Delta(12,14)-prostaglandin J2-S-(R)-glutathione</text>
        <dbReference type="Rhea" id="RHEA:75963"/>
        <dbReference type="ChEBI" id="CHEBI:57925"/>
        <dbReference type="ChEBI" id="CHEBI:85236"/>
        <dbReference type="ChEBI" id="CHEBI:194498"/>
    </reaction>
    <physiologicalReaction direction="left-to-right" evidence="17">
        <dbReference type="Rhea" id="RHEA:75964"/>
    </physiologicalReaction>
</comment>
<evidence type="ECO:0000256" key="10">
    <source>
        <dbReference type="ARBA" id="ARBA00023139"/>
    </source>
</evidence>
<dbReference type="GO" id="GO:0004364">
    <property type="term" value="F:glutathione transferase activity"/>
    <property type="evidence" value="ECO:0007669"/>
    <property type="project" value="TreeGrafter"/>
</dbReference>
<evidence type="ECO:0000256" key="6">
    <source>
        <dbReference type="ARBA" id="ARBA00023002"/>
    </source>
</evidence>
<comment type="catalytic activity">
    <reaction evidence="16">
        <text>leukotriene C4 = leukotriene A4 + glutathione</text>
        <dbReference type="Rhea" id="RHEA:17617"/>
        <dbReference type="ChEBI" id="CHEBI:57463"/>
        <dbReference type="ChEBI" id="CHEBI:57925"/>
        <dbReference type="ChEBI" id="CHEBI:57973"/>
        <dbReference type="EC" id="4.4.1.20"/>
    </reaction>
    <physiologicalReaction direction="right-to-left" evidence="16">
        <dbReference type="Rhea" id="RHEA:17619"/>
    </physiologicalReaction>
</comment>
<keyword evidence="7" id="KW-0443">Lipid metabolism</keyword>
<evidence type="ECO:0000256" key="20">
    <source>
        <dbReference type="ARBA" id="ARBA00076908"/>
    </source>
</evidence>
<keyword evidence="3 21" id="KW-0812">Transmembrane</keyword>
<name>A0A388L181_CHABU</name>
<dbReference type="EC" id="4.4.1.20" evidence="15"/>
<evidence type="ECO:0000256" key="4">
    <source>
        <dbReference type="ARBA" id="ARBA00022787"/>
    </source>
</evidence>